<gene>
    <name evidence="2" type="ORF">D8674_005219</name>
    <name evidence="3" type="ORF">D8674_005246</name>
</gene>
<dbReference type="Proteomes" id="UP000327157">
    <property type="component" value="Chromosome 11"/>
</dbReference>
<dbReference type="InterPro" id="IPR050232">
    <property type="entry name" value="FBL13/AtMIF1-like"/>
</dbReference>
<comment type="caution">
    <text evidence="2">The sequence shown here is derived from an EMBL/GenBank/DDBJ whole genome shotgun (WGS) entry which is preliminary data.</text>
</comment>
<dbReference type="EMBL" id="SMOL01000559">
    <property type="protein sequence ID" value="KAB2605502.1"/>
    <property type="molecule type" value="Genomic_DNA"/>
</dbReference>
<dbReference type="SUPFAM" id="SSF52047">
    <property type="entry name" value="RNI-like"/>
    <property type="match status" value="1"/>
</dbReference>
<dbReference type="InterPro" id="IPR055411">
    <property type="entry name" value="LRR_FXL15/At3g58940/PEG3-like"/>
</dbReference>
<protein>
    <submittedName>
        <fullName evidence="2">F-box/LRR-repeat protein</fullName>
    </submittedName>
</protein>
<dbReference type="Gene3D" id="3.80.10.10">
    <property type="entry name" value="Ribonuclease Inhibitor"/>
    <property type="match status" value="1"/>
</dbReference>
<dbReference type="AlphaFoldDB" id="A0A5N5FWH6"/>
<keyword evidence="4" id="KW-1185">Reference proteome</keyword>
<dbReference type="OrthoDB" id="1151098at2759"/>
<organism evidence="2 4">
    <name type="scientific">Pyrus ussuriensis x Pyrus communis</name>
    <dbReference type="NCBI Taxonomy" id="2448454"/>
    <lineage>
        <taxon>Eukaryota</taxon>
        <taxon>Viridiplantae</taxon>
        <taxon>Streptophyta</taxon>
        <taxon>Embryophyta</taxon>
        <taxon>Tracheophyta</taxon>
        <taxon>Spermatophyta</taxon>
        <taxon>Magnoliopsida</taxon>
        <taxon>eudicotyledons</taxon>
        <taxon>Gunneridae</taxon>
        <taxon>Pentapetalae</taxon>
        <taxon>rosids</taxon>
        <taxon>fabids</taxon>
        <taxon>Rosales</taxon>
        <taxon>Rosaceae</taxon>
        <taxon>Amygdaloideae</taxon>
        <taxon>Maleae</taxon>
        <taxon>Pyrus</taxon>
    </lineage>
</organism>
<dbReference type="PANTHER" id="PTHR31900:SF34">
    <property type="entry name" value="EMB|CAB62440.1-RELATED"/>
    <property type="match status" value="1"/>
</dbReference>
<dbReference type="Pfam" id="PF08387">
    <property type="entry name" value="FBD"/>
    <property type="match status" value="1"/>
</dbReference>
<dbReference type="InterPro" id="IPR053781">
    <property type="entry name" value="F-box_AtFBL13-like"/>
</dbReference>
<feature type="domain" description="F-box" evidence="1">
    <location>
        <begin position="13"/>
        <end position="49"/>
    </location>
</feature>
<proteinExistence type="predicted"/>
<dbReference type="SMART" id="SM00579">
    <property type="entry name" value="FBD"/>
    <property type="match status" value="1"/>
</dbReference>
<reference evidence="4" key="2">
    <citation type="submission" date="2019-10" db="EMBL/GenBank/DDBJ databases">
        <title>A de novo genome assembly of a pear dwarfing rootstock.</title>
        <authorList>
            <person name="Wang F."/>
            <person name="Wang J."/>
            <person name="Li S."/>
            <person name="Zhang Y."/>
            <person name="Fang M."/>
            <person name="Ma L."/>
            <person name="Zhao Y."/>
            <person name="Jiang S."/>
        </authorList>
    </citation>
    <scope>NUCLEOTIDE SEQUENCE [LARGE SCALE GENOMIC DNA]</scope>
</reference>
<dbReference type="InterPro" id="IPR006566">
    <property type="entry name" value="FBD"/>
</dbReference>
<dbReference type="Pfam" id="PF00646">
    <property type="entry name" value="F-box"/>
    <property type="match status" value="1"/>
</dbReference>
<dbReference type="Pfam" id="PF24758">
    <property type="entry name" value="LRR_At5g56370"/>
    <property type="match status" value="1"/>
</dbReference>
<dbReference type="InterPro" id="IPR036047">
    <property type="entry name" value="F-box-like_dom_sf"/>
</dbReference>
<evidence type="ECO:0000259" key="1">
    <source>
        <dbReference type="PROSITE" id="PS50181"/>
    </source>
</evidence>
<dbReference type="Gene3D" id="1.20.1280.50">
    <property type="match status" value="1"/>
</dbReference>
<dbReference type="SUPFAM" id="SSF81383">
    <property type="entry name" value="F-box domain"/>
    <property type="match status" value="1"/>
</dbReference>
<name>A0A5N5FWH6_9ROSA</name>
<reference evidence="2 4" key="1">
    <citation type="submission" date="2019-09" db="EMBL/GenBank/DDBJ databases">
        <authorList>
            <person name="Ou C."/>
        </authorList>
    </citation>
    <scope>NUCLEOTIDE SEQUENCE [LARGE SCALE GENOMIC DNA]</scope>
    <source>
        <strain evidence="2">S2</strain>
        <tissue evidence="2">Leaf</tissue>
    </source>
</reference>
<dbReference type="PANTHER" id="PTHR31900">
    <property type="entry name" value="F-BOX/RNI SUPERFAMILY PROTEIN-RELATED"/>
    <property type="match status" value="1"/>
</dbReference>
<sequence length="462" mass="52915">MVSNSMPCQTCSEDRISRLPDGILCHILSFLDITETVKTSGLSHRWKDVWVSFPTLKFNVQNPESDKGRSAGFVDQVLSHSGSSSIQRFELVCYGVDDYFSRIRDWVCTALRRNVVELLLYLFPNPGKLYEFPQSLFKCKTLSVLKLRLQFDLIAIPSNSDCFPHLKILHVTVCCPNADSMKKLFSCCPALEDLVIDGFISKIAREERLVLSFTVSAPKLRRLRICLRRGSNNYVSININAPHLEKLDLFDNFLVDYALKNEKSLSTAKIAVQIHKRGQNDHLDNDYAARMHRLFAGIINVKSLSLSAPILRDSDPKFQRQLPTFYNLNHLEVLLKTCCSWKSLIKLLEISPNLENLVFENNVECYTADDKNKLHEWCPPSIVPICLLSSLKSISVRGYKWRPDEMEVAKYMLEHGVVLKKVIVYTRSIPMEKQMELEQEFSKFPRASKTCQIELVELKAKG</sequence>
<evidence type="ECO:0000313" key="3">
    <source>
        <dbReference type="EMBL" id="KAB2605529.1"/>
    </source>
</evidence>
<dbReference type="InterPro" id="IPR001810">
    <property type="entry name" value="F-box_dom"/>
</dbReference>
<accession>A0A5N5FWH6</accession>
<evidence type="ECO:0000313" key="2">
    <source>
        <dbReference type="EMBL" id="KAB2605502.1"/>
    </source>
</evidence>
<dbReference type="InterPro" id="IPR032675">
    <property type="entry name" value="LRR_dom_sf"/>
</dbReference>
<evidence type="ECO:0000313" key="4">
    <source>
        <dbReference type="Proteomes" id="UP000327157"/>
    </source>
</evidence>
<dbReference type="EMBL" id="SMOL01000559">
    <property type="protein sequence ID" value="KAB2605529.1"/>
    <property type="molecule type" value="Genomic_DNA"/>
</dbReference>
<dbReference type="CDD" id="cd22160">
    <property type="entry name" value="F-box_AtFBL13-like"/>
    <property type="match status" value="1"/>
</dbReference>
<reference evidence="2 4" key="3">
    <citation type="submission" date="2019-11" db="EMBL/GenBank/DDBJ databases">
        <title>A de novo genome assembly of a pear dwarfing rootstock.</title>
        <authorList>
            <person name="Wang F."/>
            <person name="Wang J."/>
            <person name="Li S."/>
            <person name="Zhang Y."/>
            <person name="Fang M."/>
            <person name="Ma L."/>
            <person name="Zhao Y."/>
            <person name="Jiang S."/>
        </authorList>
    </citation>
    <scope>NUCLEOTIDE SEQUENCE [LARGE SCALE GENOMIC DNA]</scope>
    <source>
        <strain evidence="2">S2</strain>
        <tissue evidence="2">Leaf</tissue>
    </source>
</reference>
<dbReference type="PROSITE" id="PS50181">
    <property type="entry name" value="FBOX"/>
    <property type="match status" value="1"/>
</dbReference>